<feature type="transmembrane region" description="Helical" evidence="9">
    <location>
        <begin position="236"/>
        <end position="255"/>
    </location>
</feature>
<dbReference type="GO" id="GO:0005886">
    <property type="term" value="C:plasma membrane"/>
    <property type="evidence" value="ECO:0007669"/>
    <property type="project" value="UniProtKB-SubCell"/>
</dbReference>
<feature type="transmembrane region" description="Helical" evidence="9">
    <location>
        <begin position="12"/>
        <end position="29"/>
    </location>
</feature>
<keyword evidence="8 9" id="KW-0472">Membrane</keyword>
<evidence type="ECO:0000256" key="4">
    <source>
        <dbReference type="ARBA" id="ARBA00022475"/>
    </source>
</evidence>
<feature type="transmembrane region" description="Helical" evidence="9">
    <location>
        <begin position="354"/>
        <end position="371"/>
    </location>
</feature>
<dbReference type="Proteomes" id="UP000199071">
    <property type="component" value="Unassembled WGS sequence"/>
</dbReference>
<dbReference type="PANTHER" id="PTHR32507:SF8">
    <property type="entry name" value="CNH1P"/>
    <property type="match status" value="1"/>
</dbReference>
<dbReference type="GO" id="GO:1902600">
    <property type="term" value="P:proton transmembrane transport"/>
    <property type="evidence" value="ECO:0007669"/>
    <property type="project" value="InterPro"/>
</dbReference>
<keyword evidence="6 9" id="KW-1133">Transmembrane helix</keyword>
<proteinExistence type="predicted"/>
<feature type="transmembrane region" description="Helical" evidence="9">
    <location>
        <begin position="41"/>
        <end position="61"/>
    </location>
</feature>
<dbReference type="STRING" id="665467.SAMN02982931_04723"/>
<keyword evidence="5 9" id="KW-0812">Transmembrane</keyword>
<keyword evidence="7" id="KW-0406">Ion transport</keyword>
<sequence length="425" mass="45645">MEDARFGFDAYHLLLVAVGVSLLVSYWLPHLLVRRPPAATALLMACGMAGSLILPDIVSSIDPTENPAVWELAAEIVVIVVLFSTGLRVDRLGGWRRWWPTIRLLAITMPLTIAAVALLGWSLAGMTVGGAILLGAVLAPTDPVLAGDLQIGPPLEGKEHPVRFALTTEAGLNDGLAFPFVYLALHVASQGANPTHWLVEWLAWDVLYRIVVGTVLGICIGWLLGRILTLRAWNTVAASGPGVLVLAGVFLAYGIVELAEGYGFIAAFVAGLVFRRSEARHRFHQHLHAFASSIEHAITAILLVLLGSVMPALWPHLDWSHTVIGFGLILVIRPIAGMLGLLGSTLRLKPRAVVAIYGVRGIGSLYYLGYASTHVEFIDEGPLWALVAFTIFASTLIHGLTATATVEVLDREYAGGAGREPEPRI</sequence>
<dbReference type="AlphaFoldDB" id="A0A1G6EPC3"/>
<name>A0A1G6EPC3_9HYPH</name>
<keyword evidence="4" id="KW-1003">Cell membrane</keyword>
<dbReference type="Gene3D" id="1.20.1530.20">
    <property type="match status" value="1"/>
</dbReference>
<evidence type="ECO:0000256" key="8">
    <source>
        <dbReference type="ARBA" id="ARBA00023136"/>
    </source>
</evidence>
<evidence type="ECO:0000256" key="1">
    <source>
        <dbReference type="ARBA" id="ARBA00004651"/>
    </source>
</evidence>
<feature type="transmembrane region" description="Helical" evidence="9">
    <location>
        <begin position="297"/>
        <end position="317"/>
    </location>
</feature>
<comment type="subcellular location">
    <subcellularLocation>
        <location evidence="1">Cell membrane</location>
        <topology evidence="1">Multi-pass membrane protein</topology>
    </subcellularLocation>
</comment>
<evidence type="ECO:0000313" key="12">
    <source>
        <dbReference type="Proteomes" id="UP000199071"/>
    </source>
</evidence>
<evidence type="ECO:0000256" key="9">
    <source>
        <dbReference type="SAM" id="Phobius"/>
    </source>
</evidence>
<feature type="transmembrane region" description="Helical" evidence="9">
    <location>
        <begin position="206"/>
        <end position="224"/>
    </location>
</feature>
<dbReference type="Pfam" id="PF00999">
    <property type="entry name" value="Na_H_Exchanger"/>
    <property type="match status" value="1"/>
</dbReference>
<dbReference type="RefSeq" id="WP_090881216.1">
    <property type="nucleotide sequence ID" value="NZ_FMXQ01000017.1"/>
</dbReference>
<feature type="transmembrane region" description="Helical" evidence="9">
    <location>
        <begin position="323"/>
        <end position="342"/>
    </location>
</feature>
<feature type="transmembrane region" description="Helical" evidence="9">
    <location>
        <begin position="261"/>
        <end position="277"/>
    </location>
</feature>
<dbReference type="InterPro" id="IPR038770">
    <property type="entry name" value="Na+/solute_symporter_sf"/>
</dbReference>
<evidence type="ECO:0000256" key="2">
    <source>
        <dbReference type="ARBA" id="ARBA00022448"/>
    </source>
</evidence>
<dbReference type="GO" id="GO:0015297">
    <property type="term" value="F:antiporter activity"/>
    <property type="evidence" value="ECO:0007669"/>
    <property type="project" value="UniProtKB-KW"/>
</dbReference>
<dbReference type="PANTHER" id="PTHR32507">
    <property type="entry name" value="NA(+)/H(+) ANTIPORTER 1"/>
    <property type="match status" value="1"/>
</dbReference>
<feature type="transmembrane region" description="Helical" evidence="9">
    <location>
        <begin position="67"/>
        <end position="89"/>
    </location>
</feature>
<feature type="transmembrane region" description="Helical" evidence="9">
    <location>
        <begin position="383"/>
        <end position="409"/>
    </location>
</feature>
<evidence type="ECO:0000256" key="6">
    <source>
        <dbReference type="ARBA" id="ARBA00022989"/>
    </source>
</evidence>
<gene>
    <name evidence="11" type="ORF">SAMN02982931_04723</name>
</gene>
<evidence type="ECO:0000256" key="7">
    <source>
        <dbReference type="ARBA" id="ARBA00023065"/>
    </source>
</evidence>
<protein>
    <submittedName>
        <fullName evidence="11">NhaP-type Na+/H+ or K+/H+ antiporter</fullName>
    </submittedName>
</protein>
<reference evidence="11 12" key="1">
    <citation type="submission" date="2016-10" db="EMBL/GenBank/DDBJ databases">
        <authorList>
            <person name="de Groot N.N."/>
        </authorList>
    </citation>
    <scope>NUCLEOTIDE SEQUENCE [LARGE SCALE GENOMIC DNA]</scope>
    <source>
        <strain evidence="11 12">ATCC 35022</strain>
    </source>
</reference>
<dbReference type="EMBL" id="FMXQ01000017">
    <property type="protein sequence ID" value="SDB58735.1"/>
    <property type="molecule type" value="Genomic_DNA"/>
</dbReference>
<keyword evidence="12" id="KW-1185">Reference proteome</keyword>
<dbReference type="InterPro" id="IPR006153">
    <property type="entry name" value="Cation/H_exchanger_TM"/>
</dbReference>
<evidence type="ECO:0000259" key="10">
    <source>
        <dbReference type="Pfam" id="PF00999"/>
    </source>
</evidence>
<keyword evidence="2" id="KW-0813">Transport</keyword>
<organism evidence="11 12">
    <name type="scientific">Bauldia litoralis</name>
    <dbReference type="NCBI Taxonomy" id="665467"/>
    <lineage>
        <taxon>Bacteria</taxon>
        <taxon>Pseudomonadati</taxon>
        <taxon>Pseudomonadota</taxon>
        <taxon>Alphaproteobacteria</taxon>
        <taxon>Hyphomicrobiales</taxon>
        <taxon>Kaistiaceae</taxon>
        <taxon>Bauldia</taxon>
    </lineage>
</organism>
<evidence type="ECO:0000256" key="5">
    <source>
        <dbReference type="ARBA" id="ARBA00022692"/>
    </source>
</evidence>
<evidence type="ECO:0000313" key="11">
    <source>
        <dbReference type="EMBL" id="SDB58735.1"/>
    </source>
</evidence>
<accession>A0A1G6EPC3</accession>
<keyword evidence="3" id="KW-0050">Antiport</keyword>
<evidence type="ECO:0000256" key="3">
    <source>
        <dbReference type="ARBA" id="ARBA00022449"/>
    </source>
</evidence>
<dbReference type="OrthoDB" id="9810860at2"/>
<feature type="domain" description="Cation/H+ exchanger transmembrane" evidence="10">
    <location>
        <begin position="39"/>
        <end position="407"/>
    </location>
</feature>